<proteinExistence type="predicted"/>
<dbReference type="Proteomes" id="UP000684084">
    <property type="component" value="Unassembled WGS sequence"/>
</dbReference>
<protein>
    <submittedName>
        <fullName evidence="1">Uncharacterized protein</fullName>
    </submittedName>
</protein>
<reference evidence="1" key="1">
    <citation type="submission" date="2020-05" db="EMBL/GenBank/DDBJ databases">
        <authorList>
            <person name="Rincon C."/>
            <person name="Sanders R I."/>
            <person name="Robbins C."/>
            <person name="Chaturvedi A."/>
        </authorList>
    </citation>
    <scope>NUCLEOTIDE SEQUENCE</scope>
    <source>
        <strain evidence="1">CHB12</strain>
    </source>
</reference>
<sequence length="135" mass="15862">MDSNYTEDIEESNFEALEYIFNNLPEAAKVQEYLQQLDSSIPIEDHLSDEQIVNLIQFEEMECENKDTLRLQAKPHNTSDEEMPLVTAKRAADSLETFIKFFEQQHDDSKFNTKDLSIFCKYHYVTKVIEIDSKK</sequence>
<evidence type="ECO:0000313" key="2">
    <source>
        <dbReference type="Proteomes" id="UP000684084"/>
    </source>
</evidence>
<evidence type="ECO:0000313" key="1">
    <source>
        <dbReference type="EMBL" id="CAB5374536.1"/>
    </source>
</evidence>
<accession>A0A915ZH30</accession>
<organism evidence="1 2">
    <name type="scientific">Rhizophagus irregularis</name>
    <dbReference type="NCBI Taxonomy" id="588596"/>
    <lineage>
        <taxon>Eukaryota</taxon>
        <taxon>Fungi</taxon>
        <taxon>Fungi incertae sedis</taxon>
        <taxon>Mucoromycota</taxon>
        <taxon>Glomeromycotina</taxon>
        <taxon>Glomeromycetes</taxon>
        <taxon>Glomerales</taxon>
        <taxon>Glomeraceae</taxon>
        <taxon>Rhizophagus</taxon>
    </lineage>
</organism>
<dbReference type="OrthoDB" id="2342679at2759"/>
<dbReference type="AlphaFoldDB" id="A0A915ZH30"/>
<comment type="caution">
    <text evidence="1">The sequence shown here is derived from an EMBL/GenBank/DDBJ whole genome shotgun (WGS) entry which is preliminary data.</text>
</comment>
<gene>
    <name evidence="1" type="ORF">CHRIB12_LOCUS14492</name>
</gene>
<name>A0A915ZH30_9GLOM</name>
<dbReference type="EMBL" id="CAGKOT010000033">
    <property type="protein sequence ID" value="CAB5374536.1"/>
    <property type="molecule type" value="Genomic_DNA"/>
</dbReference>